<name>A0AAE0F1Z9_9CHLO</name>
<dbReference type="Gene3D" id="2.170.270.10">
    <property type="entry name" value="SET domain"/>
    <property type="match status" value="1"/>
</dbReference>
<protein>
    <recommendedName>
        <fullName evidence="2">SET domain-containing protein</fullName>
    </recommendedName>
</protein>
<accession>A0AAE0F1Z9</accession>
<evidence type="ECO:0000256" key="1">
    <source>
        <dbReference type="SAM" id="MobiDB-lite"/>
    </source>
</evidence>
<proteinExistence type="predicted"/>
<dbReference type="AlphaFoldDB" id="A0AAE0F1Z9"/>
<dbReference type="InterPro" id="IPR046341">
    <property type="entry name" value="SET_dom_sf"/>
</dbReference>
<organism evidence="3 4">
    <name type="scientific">Cymbomonas tetramitiformis</name>
    <dbReference type="NCBI Taxonomy" id="36881"/>
    <lineage>
        <taxon>Eukaryota</taxon>
        <taxon>Viridiplantae</taxon>
        <taxon>Chlorophyta</taxon>
        <taxon>Pyramimonadophyceae</taxon>
        <taxon>Pyramimonadales</taxon>
        <taxon>Pyramimonadaceae</taxon>
        <taxon>Cymbomonas</taxon>
    </lineage>
</organism>
<dbReference type="EMBL" id="LGRX02027761">
    <property type="protein sequence ID" value="KAK3248858.1"/>
    <property type="molecule type" value="Genomic_DNA"/>
</dbReference>
<gene>
    <name evidence="3" type="ORF">CYMTET_41695</name>
</gene>
<reference evidence="3 4" key="1">
    <citation type="journal article" date="2015" name="Genome Biol. Evol.">
        <title>Comparative Genomics of a Bacterivorous Green Alga Reveals Evolutionary Causalities and Consequences of Phago-Mixotrophic Mode of Nutrition.</title>
        <authorList>
            <person name="Burns J.A."/>
            <person name="Paasch A."/>
            <person name="Narechania A."/>
            <person name="Kim E."/>
        </authorList>
    </citation>
    <scope>NUCLEOTIDE SEQUENCE [LARGE SCALE GENOMIC DNA]</scope>
    <source>
        <strain evidence="3 4">PLY_AMNH</strain>
    </source>
</reference>
<feature type="domain" description="SET" evidence="2">
    <location>
        <begin position="312"/>
        <end position="425"/>
    </location>
</feature>
<evidence type="ECO:0000259" key="2">
    <source>
        <dbReference type="PROSITE" id="PS50280"/>
    </source>
</evidence>
<feature type="compositionally biased region" description="Acidic residues" evidence="1">
    <location>
        <begin position="139"/>
        <end position="152"/>
    </location>
</feature>
<dbReference type="Proteomes" id="UP001190700">
    <property type="component" value="Unassembled WGS sequence"/>
</dbReference>
<dbReference type="SUPFAM" id="SSF82199">
    <property type="entry name" value="SET domain"/>
    <property type="match status" value="1"/>
</dbReference>
<sequence>MSDFSPLKSVFEWLQPLRGVLPDNDPVTDFQAYNPGLSFDDSDLHKLFWDFDLQGFAAEVVEETASSTHAQDTRERESIDLTQECYSSDGEEDPVPTETGSEAKATADQPAGSENAQPAFAIPQPVPSAETLGDHEPAVESDTDPYSTDEETPTLPPEHAATGCVHSLGVKDVVIESMYRLVSGTVKVETLEFFLAKAETEGWDKQFIDVATLQWEVGHNVLTQPNVVALALGMIVDGLRAPCLNGLNRFMYRLKEEYCMKELLMLRIPAYDSAQWRLVKVHGGVHCFNECKNKLYLKGWVPNLSLRGRPKYRVEVVRDPVKGFCVLFVEPMLLAAEEFVMEYVGVVTLYPAITSSYVAKVEQDLYIDSSDLGNMARFMNTADFPDEANCAYYTEVVGPVRLVYIYTTKAIDARDGPVELLTYYGENAVVEAEDLGIV</sequence>
<evidence type="ECO:0000313" key="4">
    <source>
        <dbReference type="Proteomes" id="UP001190700"/>
    </source>
</evidence>
<dbReference type="PROSITE" id="PS50280">
    <property type="entry name" value="SET"/>
    <property type="match status" value="1"/>
</dbReference>
<keyword evidence="4" id="KW-1185">Reference proteome</keyword>
<evidence type="ECO:0000313" key="3">
    <source>
        <dbReference type="EMBL" id="KAK3248858.1"/>
    </source>
</evidence>
<dbReference type="InterPro" id="IPR001214">
    <property type="entry name" value="SET_dom"/>
</dbReference>
<feature type="region of interest" description="Disordered" evidence="1">
    <location>
        <begin position="64"/>
        <end position="161"/>
    </location>
</feature>
<comment type="caution">
    <text evidence="3">The sequence shown here is derived from an EMBL/GenBank/DDBJ whole genome shotgun (WGS) entry which is preliminary data.</text>
</comment>